<dbReference type="RefSeq" id="WP_274261387.1">
    <property type="nucleotide sequence ID" value="NZ_CP117884.1"/>
</dbReference>
<dbReference type="PANTHER" id="PTHR34070:SF1">
    <property type="entry name" value="DNA ALKYLATION REPAIR PROTEIN"/>
    <property type="match status" value="1"/>
</dbReference>
<protein>
    <submittedName>
        <fullName evidence="1">DNA alkylation repair protein</fullName>
    </submittedName>
</protein>
<sequence length="213" mass="24706">MTDFIIHGDPDLAEQMARYMRNQFPFVGAKTPERKLQTRPLIKASRRWSVPEVLQEVQAIYAKPEREYQYAAIDLARAHVRAYGQEELLVLRPLFLDRPWWDSVDALRPLYGDYVNLHPNELSAVFNMFAGQDDFWLRRVAITLQLQSKANTNTDLLSQAIEADLHTDEFFIQKGIGWALRQYSKTNPDWVRAFYASHPGMSSLAVREGSKYI</sequence>
<dbReference type="Gene3D" id="1.20.1660.10">
    <property type="entry name" value="Hypothetical protein (EF3068)"/>
    <property type="match status" value="1"/>
</dbReference>
<dbReference type="Pfam" id="PF08713">
    <property type="entry name" value="DNA_alkylation"/>
    <property type="match status" value="1"/>
</dbReference>
<organism evidence="1 2">
    <name type="scientific">Lacticaseibacillus pabuli</name>
    <dbReference type="NCBI Taxonomy" id="3025672"/>
    <lineage>
        <taxon>Bacteria</taxon>
        <taxon>Bacillati</taxon>
        <taxon>Bacillota</taxon>
        <taxon>Bacilli</taxon>
        <taxon>Lactobacillales</taxon>
        <taxon>Lactobacillaceae</taxon>
        <taxon>Lacticaseibacillus</taxon>
    </lineage>
</organism>
<evidence type="ECO:0000313" key="1">
    <source>
        <dbReference type="EMBL" id="WDF83317.1"/>
    </source>
</evidence>
<name>A0ABY7WWI8_9LACO</name>
<accession>A0ABY7WWI8</accession>
<evidence type="ECO:0000313" key="2">
    <source>
        <dbReference type="Proteomes" id="UP001220377"/>
    </source>
</evidence>
<dbReference type="CDD" id="cd07064">
    <property type="entry name" value="AlkD_like_1"/>
    <property type="match status" value="1"/>
</dbReference>
<keyword evidence="2" id="KW-1185">Reference proteome</keyword>
<reference evidence="1 2" key="1">
    <citation type="submission" date="2023-02" db="EMBL/GenBank/DDBJ databases">
        <title>Genome sequence of Lacticaseibacillus sp. KACC 23028.</title>
        <authorList>
            <person name="Kim S."/>
            <person name="Heo J."/>
            <person name="Kwon S.-W."/>
        </authorList>
    </citation>
    <scope>NUCLEOTIDE SEQUENCE [LARGE SCALE GENOMIC DNA]</scope>
    <source>
        <strain evidence="1 2">KACC 23028</strain>
    </source>
</reference>
<dbReference type="PANTHER" id="PTHR34070">
    <property type="entry name" value="ARMADILLO-TYPE FOLD"/>
    <property type="match status" value="1"/>
</dbReference>
<dbReference type="EMBL" id="CP117884">
    <property type="protein sequence ID" value="WDF83317.1"/>
    <property type="molecule type" value="Genomic_DNA"/>
</dbReference>
<dbReference type="Proteomes" id="UP001220377">
    <property type="component" value="Chromosome"/>
</dbReference>
<dbReference type="SUPFAM" id="SSF48371">
    <property type="entry name" value="ARM repeat"/>
    <property type="match status" value="1"/>
</dbReference>
<gene>
    <name evidence="1" type="ORF">PQ472_03495</name>
</gene>
<dbReference type="InterPro" id="IPR014825">
    <property type="entry name" value="DNA_alkylation"/>
</dbReference>
<proteinExistence type="predicted"/>
<dbReference type="Gene3D" id="1.25.40.290">
    <property type="entry name" value="ARM repeat domains"/>
    <property type="match status" value="1"/>
</dbReference>
<dbReference type="InterPro" id="IPR016024">
    <property type="entry name" value="ARM-type_fold"/>
</dbReference>